<dbReference type="Pfam" id="PF13291">
    <property type="entry name" value="ACT_4"/>
    <property type="match status" value="1"/>
</dbReference>
<gene>
    <name evidence="7" type="ORF">CFX0092_A1661</name>
</gene>
<organism evidence="7 8">
    <name type="scientific">Candidatus Promineifilum breve</name>
    <dbReference type="NCBI Taxonomy" id="1806508"/>
    <lineage>
        <taxon>Bacteria</taxon>
        <taxon>Bacillati</taxon>
        <taxon>Chloroflexota</taxon>
        <taxon>Ardenticatenia</taxon>
        <taxon>Candidatus Promineifilales</taxon>
        <taxon>Candidatus Promineifilaceae</taxon>
        <taxon>Candidatus Promineifilum</taxon>
    </lineage>
</organism>
<evidence type="ECO:0000259" key="5">
    <source>
        <dbReference type="PROSITE" id="PS51831"/>
    </source>
</evidence>
<evidence type="ECO:0000256" key="3">
    <source>
        <dbReference type="SAM" id="MobiDB-lite"/>
    </source>
</evidence>
<keyword evidence="8" id="KW-1185">Reference proteome</keyword>
<dbReference type="GO" id="GO:0005886">
    <property type="term" value="C:plasma membrane"/>
    <property type="evidence" value="ECO:0007669"/>
    <property type="project" value="TreeGrafter"/>
</dbReference>
<dbReference type="PANTHER" id="PTHR21262">
    <property type="entry name" value="GUANOSINE-3',5'-BIS DIPHOSPHATE 3'-PYROPHOSPHOHYDROLASE"/>
    <property type="match status" value="1"/>
</dbReference>
<dbReference type="CDD" id="cd00077">
    <property type="entry name" value="HDc"/>
    <property type="match status" value="1"/>
</dbReference>
<keyword evidence="7" id="KW-0808">Transferase</keyword>
<dbReference type="EC" id="2.7.6.5" evidence="7"/>
<dbReference type="InterPro" id="IPR045865">
    <property type="entry name" value="ACT-like_dom_sf"/>
</dbReference>
<dbReference type="Gene3D" id="3.30.460.10">
    <property type="entry name" value="Beta Polymerase, domain 2"/>
    <property type="match status" value="1"/>
</dbReference>
<evidence type="ECO:0000256" key="1">
    <source>
        <dbReference type="ARBA" id="ARBA00007476"/>
    </source>
</evidence>
<dbReference type="EMBL" id="LN890655">
    <property type="protein sequence ID" value="CUS03539.2"/>
    <property type="molecule type" value="Genomic_DNA"/>
</dbReference>
<dbReference type="CDD" id="cd05399">
    <property type="entry name" value="NT_Rel-Spo_like"/>
    <property type="match status" value="1"/>
</dbReference>
<dbReference type="InterPro" id="IPR007685">
    <property type="entry name" value="RelA_SpoT"/>
</dbReference>
<dbReference type="SUPFAM" id="SSF81301">
    <property type="entry name" value="Nucleotidyltransferase"/>
    <property type="match status" value="1"/>
</dbReference>
<dbReference type="PROSITE" id="PS51880">
    <property type="entry name" value="TGS"/>
    <property type="match status" value="1"/>
</dbReference>
<dbReference type="Gene3D" id="3.10.20.30">
    <property type="match status" value="1"/>
</dbReference>
<dbReference type="SUPFAM" id="SSF109604">
    <property type="entry name" value="HD-domain/PDEase-like"/>
    <property type="match status" value="1"/>
</dbReference>
<dbReference type="PROSITE" id="PS51671">
    <property type="entry name" value="ACT"/>
    <property type="match status" value="1"/>
</dbReference>
<dbReference type="InterPro" id="IPR043519">
    <property type="entry name" value="NT_sf"/>
</dbReference>
<evidence type="ECO:0000259" key="6">
    <source>
        <dbReference type="PROSITE" id="PS51880"/>
    </source>
</evidence>
<dbReference type="Gene3D" id="1.10.3210.10">
    <property type="entry name" value="Hypothetical protein af1432"/>
    <property type="match status" value="1"/>
</dbReference>
<dbReference type="InterPro" id="IPR003607">
    <property type="entry name" value="HD/PDEase_dom"/>
</dbReference>
<feature type="compositionally biased region" description="Basic and acidic residues" evidence="3">
    <location>
        <begin position="733"/>
        <end position="743"/>
    </location>
</feature>
<evidence type="ECO:0000259" key="4">
    <source>
        <dbReference type="PROSITE" id="PS51671"/>
    </source>
</evidence>
<feature type="domain" description="TGS" evidence="6">
    <location>
        <begin position="405"/>
        <end position="466"/>
    </location>
</feature>
<dbReference type="KEGG" id="pbf:CFX0092_A1661"/>
<dbReference type="Pfam" id="PF13328">
    <property type="entry name" value="HD_4"/>
    <property type="match status" value="1"/>
</dbReference>
<feature type="region of interest" description="Disordered" evidence="3">
    <location>
        <begin position="733"/>
        <end position="753"/>
    </location>
</feature>
<dbReference type="InterPro" id="IPR002912">
    <property type="entry name" value="ACT_dom"/>
</dbReference>
<dbReference type="GO" id="GO:0008728">
    <property type="term" value="F:GTP diphosphokinase activity"/>
    <property type="evidence" value="ECO:0007669"/>
    <property type="project" value="UniProtKB-EC"/>
</dbReference>
<dbReference type="PROSITE" id="PS51831">
    <property type="entry name" value="HD"/>
    <property type="match status" value="1"/>
</dbReference>
<comment type="pathway">
    <text evidence="2">Purine metabolism.</text>
</comment>
<dbReference type="PANTHER" id="PTHR21262:SF31">
    <property type="entry name" value="GTP PYROPHOSPHOKINASE"/>
    <property type="match status" value="1"/>
</dbReference>
<dbReference type="AlphaFoldDB" id="A0A160T2P9"/>
<evidence type="ECO:0000313" key="8">
    <source>
        <dbReference type="Proteomes" id="UP000215027"/>
    </source>
</evidence>
<dbReference type="SMART" id="SM00954">
    <property type="entry name" value="RelA_SpoT"/>
    <property type="match status" value="1"/>
</dbReference>
<dbReference type="GO" id="GO:0016301">
    <property type="term" value="F:kinase activity"/>
    <property type="evidence" value="ECO:0007669"/>
    <property type="project" value="UniProtKB-KW"/>
</dbReference>
<dbReference type="GO" id="GO:0015969">
    <property type="term" value="P:guanosine tetraphosphate metabolic process"/>
    <property type="evidence" value="ECO:0007669"/>
    <property type="project" value="InterPro"/>
</dbReference>
<dbReference type="InterPro" id="IPR006674">
    <property type="entry name" value="HD_domain"/>
</dbReference>
<dbReference type="Proteomes" id="UP000215027">
    <property type="component" value="Chromosome I"/>
</dbReference>
<comment type="similarity">
    <text evidence="1">Belongs to the RelA/SpoT family.</text>
</comment>
<name>A0A160T2P9_9CHLR</name>
<dbReference type="Pfam" id="PF04607">
    <property type="entry name" value="RelA_SpoT"/>
    <property type="match status" value="1"/>
</dbReference>
<protein>
    <submittedName>
        <fullName evidence="7">GTP pyrophosphokinase</fullName>
        <ecNumber evidence="7">2.7.6.5</ecNumber>
    </submittedName>
</protein>
<accession>A0A160T2P9</accession>
<dbReference type="SUPFAM" id="SSF55021">
    <property type="entry name" value="ACT-like"/>
    <property type="match status" value="1"/>
</dbReference>
<dbReference type="InterPro" id="IPR004095">
    <property type="entry name" value="TGS"/>
</dbReference>
<proteinExistence type="inferred from homology"/>
<dbReference type="Pfam" id="PF02824">
    <property type="entry name" value="TGS"/>
    <property type="match status" value="1"/>
</dbReference>
<dbReference type="SMART" id="SM00471">
    <property type="entry name" value="HDc"/>
    <property type="match status" value="1"/>
</dbReference>
<reference evidence="7" key="1">
    <citation type="submission" date="2016-01" db="EMBL/GenBank/DDBJ databases">
        <authorList>
            <person name="Mcilroy J.S."/>
            <person name="Karst M S."/>
            <person name="Albertsen M."/>
        </authorList>
    </citation>
    <scope>NUCLEOTIDE SEQUENCE</scope>
    <source>
        <strain evidence="7">Cfx-K</strain>
    </source>
</reference>
<feature type="domain" description="ACT" evidence="4">
    <location>
        <begin position="659"/>
        <end position="734"/>
    </location>
</feature>
<dbReference type="FunFam" id="1.10.3210.10:FF:000001">
    <property type="entry name" value="GTP pyrophosphokinase RelA"/>
    <property type="match status" value="1"/>
</dbReference>
<dbReference type="Gene3D" id="3.30.70.260">
    <property type="match status" value="1"/>
</dbReference>
<dbReference type="InterPro" id="IPR012676">
    <property type="entry name" value="TGS-like"/>
</dbReference>
<evidence type="ECO:0000256" key="2">
    <source>
        <dbReference type="ARBA" id="ARBA00025704"/>
    </source>
</evidence>
<dbReference type="FunFam" id="3.10.20.30:FF:000002">
    <property type="entry name" value="GTP pyrophosphokinase (RelA/SpoT)"/>
    <property type="match status" value="1"/>
</dbReference>
<feature type="domain" description="HD" evidence="5">
    <location>
        <begin position="55"/>
        <end position="162"/>
    </location>
</feature>
<sequence length="753" mass="85588">MLNMTHRKLEIADAEQLFALTNSYLPTAERAQIEKAYEFARREHGTERRNTGELFFTHPLAVATYLAEYRLDAPAISAALLHDIAEDTPILLSQIEDEFSAEVAQLVDGVTKLKEVTRRVAKESTRMSPLDLKQATLRKLMLAMTVDVRTVIIKLFDRLHNMRTIHGMSAQSQKAKAEETLAVYAPLAYRLGMWQVKGELEGRSLEVLQPHAFETIQAELERLFRVQEPLFDVVRTRIIDYLGANGLPVRDVKMAPESIYTVFRDLEKQDAGYREVDRMLRITVLLDDPIQCYTALGHIHHLWPAVPNHFDDYISVRRENLYQSLHTTVQADGQHLKVRLRTVDMDLIAQIGVLARWKYAKTPLWSAGLAERVEAFFASISSSIGVDPQDPGSGVRSAMEDVLGEQIRVYSKDGDAVDLAQGGTPIDFAYRIHSELGNQCLEAQVNDLPFPLNRPLRNGDQVRICKNARAQPMRAWLDEDLGYITTTYARMRARRWFRRLSEDEAIRQGRDILLHELTMLGLPDQSHEAIAGLFGYEDADELYYNLGRAELLPTVLSTRILSGHWTEGDSLPVGSVVAAADGTRYIITNAGSHRLHICATCDPRPRDSIVGYLRLDNILTVHRDTCRTLNAGRGRPEVSHRLLKLGWGETEPQQARIIPLYVDVYDRPGLLNEMTRLMREKDVNIRHICTIERKRDGELMIEMELELLSPRHMVRILHQIEALVNVKAVRCVPEGRENGHDPGRQSPTNYKPE</sequence>
<evidence type="ECO:0000313" key="7">
    <source>
        <dbReference type="EMBL" id="CUS03539.2"/>
    </source>
</evidence>
<dbReference type="InterPro" id="IPR012675">
    <property type="entry name" value="Beta-grasp_dom_sf"/>
</dbReference>
<dbReference type="SUPFAM" id="SSF81271">
    <property type="entry name" value="TGS-like"/>
    <property type="match status" value="1"/>
</dbReference>